<gene>
    <name evidence="1" type="ORF">IV454_19560</name>
</gene>
<dbReference type="InterPro" id="IPR029016">
    <property type="entry name" value="GAF-like_dom_sf"/>
</dbReference>
<organism evidence="1 2">
    <name type="scientific">Massilia antarctica</name>
    <dbReference type="NCBI Taxonomy" id="2765360"/>
    <lineage>
        <taxon>Bacteria</taxon>
        <taxon>Pseudomonadati</taxon>
        <taxon>Pseudomonadota</taxon>
        <taxon>Betaproteobacteria</taxon>
        <taxon>Burkholderiales</taxon>
        <taxon>Oxalobacteraceae</taxon>
        <taxon>Telluria group</taxon>
        <taxon>Massilia</taxon>
    </lineage>
</organism>
<dbReference type="RefSeq" id="WP_206087443.1">
    <property type="nucleotide sequence ID" value="NZ_CP065053.1"/>
</dbReference>
<evidence type="ECO:0000313" key="2">
    <source>
        <dbReference type="Proteomes" id="UP000662888"/>
    </source>
</evidence>
<evidence type="ECO:0008006" key="3">
    <source>
        <dbReference type="Google" id="ProtNLM"/>
    </source>
</evidence>
<protein>
    <recommendedName>
        <fullName evidence="3">GAF domain-containing protein</fullName>
    </recommendedName>
</protein>
<proteinExistence type="predicted"/>
<accession>A0AA48W736</accession>
<dbReference type="Proteomes" id="UP000662888">
    <property type="component" value="Chromosome"/>
</dbReference>
<reference evidence="1 2" key="1">
    <citation type="submission" date="2020-11" db="EMBL/GenBank/DDBJ databases">
        <authorList>
            <person name="Sun Q."/>
        </authorList>
    </citation>
    <scope>NUCLEOTIDE SEQUENCE [LARGE SCALE GENOMIC DNA]</scope>
    <source>
        <strain evidence="1 2">P8398</strain>
    </source>
</reference>
<dbReference type="SUPFAM" id="SSF55781">
    <property type="entry name" value="GAF domain-like"/>
    <property type="match status" value="1"/>
</dbReference>
<name>A0AA48W736_9BURK</name>
<keyword evidence="2" id="KW-1185">Reference proteome</keyword>
<sequence>MRLSDIIATEQLEERPRTGVARLEARAVPRAVPQPGASLRDALHPRCEEALLRCSAQSAGISIFDNDDLDELTWAATAGVLGPFEGRRFPRSNSPCGLCFSYRKTQLLLQPHRYFAWMAQTGVPINEALVVPLIGQFGAFYGTIWVMSHDNLEIHFTLDDADILADLSRGLASTIRLNDQGRAAGGSSFRPV</sequence>
<evidence type="ECO:0000313" key="1">
    <source>
        <dbReference type="EMBL" id="QPI47771.1"/>
    </source>
</evidence>
<dbReference type="EMBL" id="CP065053">
    <property type="protein sequence ID" value="QPI47771.1"/>
    <property type="molecule type" value="Genomic_DNA"/>
</dbReference>
<dbReference type="Gene3D" id="3.30.450.40">
    <property type="match status" value="1"/>
</dbReference>